<comment type="caution">
    <text evidence="4">The sequence shown here is derived from an EMBL/GenBank/DDBJ whole genome shotgun (WGS) entry which is preliminary data.</text>
</comment>
<dbReference type="SUPFAM" id="SSF53850">
    <property type="entry name" value="Periplasmic binding protein-like II"/>
    <property type="match status" value="1"/>
</dbReference>
<evidence type="ECO:0000256" key="3">
    <source>
        <dbReference type="SAM" id="SignalP"/>
    </source>
</evidence>
<feature type="chain" id="PRO_5046321856" evidence="3">
    <location>
        <begin position="31"/>
        <end position="452"/>
    </location>
</feature>
<dbReference type="EMBL" id="JBHTBU010000002">
    <property type="protein sequence ID" value="MFC7288811.1"/>
    <property type="molecule type" value="Genomic_DNA"/>
</dbReference>
<gene>
    <name evidence="4" type="ORF">ACFQPC_12235</name>
</gene>
<dbReference type="PANTHER" id="PTHR30006:SF24">
    <property type="entry name" value="SLL0237 PROTEIN"/>
    <property type="match status" value="1"/>
</dbReference>
<feature type="signal peptide" evidence="3">
    <location>
        <begin position="1"/>
        <end position="30"/>
    </location>
</feature>
<organism evidence="4 5">
    <name type="scientific">Herminiimonas glaciei</name>
    <dbReference type="NCBI Taxonomy" id="523788"/>
    <lineage>
        <taxon>Bacteria</taxon>
        <taxon>Pseudomonadati</taxon>
        <taxon>Pseudomonadota</taxon>
        <taxon>Betaproteobacteria</taxon>
        <taxon>Burkholderiales</taxon>
        <taxon>Oxalobacteraceae</taxon>
        <taxon>Herminiimonas</taxon>
    </lineage>
</organism>
<protein>
    <submittedName>
        <fullName evidence="4">ABC transporter substrate-binding protein</fullName>
    </submittedName>
</protein>
<keyword evidence="1 3" id="KW-0732">Signal</keyword>
<name>A0ABW2ID00_9BURK</name>
<keyword evidence="2" id="KW-0175">Coiled coil</keyword>
<evidence type="ECO:0000313" key="4">
    <source>
        <dbReference type="EMBL" id="MFC7288811.1"/>
    </source>
</evidence>
<dbReference type="RefSeq" id="WP_382272220.1">
    <property type="nucleotide sequence ID" value="NZ_JBHTBU010000002.1"/>
</dbReference>
<evidence type="ECO:0000256" key="2">
    <source>
        <dbReference type="SAM" id="Coils"/>
    </source>
</evidence>
<reference evidence="5" key="1">
    <citation type="journal article" date="2019" name="Int. J. Syst. Evol. Microbiol.">
        <title>The Global Catalogue of Microorganisms (GCM) 10K type strain sequencing project: providing services to taxonomists for standard genome sequencing and annotation.</title>
        <authorList>
            <consortium name="The Broad Institute Genomics Platform"/>
            <consortium name="The Broad Institute Genome Sequencing Center for Infectious Disease"/>
            <person name="Wu L."/>
            <person name="Ma J."/>
        </authorList>
    </citation>
    <scope>NUCLEOTIDE SEQUENCE [LARGE SCALE GENOMIC DNA]</scope>
    <source>
        <strain evidence="5">KACC 12508</strain>
    </source>
</reference>
<proteinExistence type="predicted"/>
<sequence>MLRTSLSLRKLLAAAIFSFASVLVSVPALAADKPAGKVVVMTSYPEEVVARFEAAFEKAHPGTRVEILWRRSGDALSYLRKPNQGDVDVYWTPAQRNFQILAKEGAFRRPDLDMTGLPAKVGGFPISDPAGFYLASEIAGYGFAINPQRLQDKKLPQPKQWTDLTGPEWQDEIVFPVPGKVGFAPILIDIILQGYGWDKGWALLQSIGSNARLLGQGGANISDDVRNGQASVGVSIDFFIKSAIANGAPLQFIYPGITGYSPAHVGIMKGAPNPAAARAFATFVLSDEGQKILFHHDIRKLPVRPAVYAGKPAGYFDPFEAAKAMPFVFDTERALARQGFNNTLFDVLISNEHARLRQANDKVIQAERAANNTELKARAAQARSLLDTIPVSEAEATALAPQFVFAFDETTDVHRNDAVTAQWTTRIRQNRERAEQLAQEVLNATAKQASAR</sequence>
<feature type="coiled-coil region" evidence="2">
    <location>
        <begin position="349"/>
        <end position="383"/>
    </location>
</feature>
<accession>A0ABW2ID00</accession>
<evidence type="ECO:0000313" key="5">
    <source>
        <dbReference type="Proteomes" id="UP001596542"/>
    </source>
</evidence>
<evidence type="ECO:0000256" key="1">
    <source>
        <dbReference type="ARBA" id="ARBA00022729"/>
    </source>
</evidence>
<dbReference type="PANTHER" id="PTHR30006">
    <property type="entry name" value="THIAMINE-BINDING PERIPLASMIC PROTEIN-RELATED"/>
    <property type="match status" value="1"/>
</dbReference>
<dbReference type="Proteomes" id="UP001596542">
    <property type="component" value="Unassembled WGS sequence"/>
</dbReference>
<dbReference type="Gene3D" id="3.40.190.10">
    <property type="entry name" value="Periplasmic binding protein-like II"/>
    <property type="match status" value="2"/>
</dbReference>
<keyword evidence="5" id="KW-1185">Reference proteome</keyword>
<dbReference type="Pfam" id="PF13343">
    <property type="entry name" value="SBP_bac_6"/>
    <property type="match status" value="1"/>
</dbReference>